<gene>
    <name evidence="3" type="ORF">DXC91_20130</name>
    <name evidence="1" type="ORF">ERS417307_03835</name>
    <name evidence="2" type="ORF">GAP47_01620</name>
</gene>
<evidence type="ECO:0000313" key="5">
    <source>
        <dbReference type="Proteomes" id="UP000260874"/>
    </source>
</evidence>
<reference evidence="1 4" key="1">
    <citation type="submission" date="2015-09" db="EMBL/GenBank/DDBJ databases">
        <authorList>
            <consortium name="Pathogen Informatics"/>
        </authorList>
    </citation>
    <scope>NUCLEOTIDE SEQUENCE [LARGE SCALE GENOMIC DNA]</scope>
    <source>
        <strain evidence="1 4">2789STDY5608791</strain>
    </source>
</reference>
<dbReference type="EMBL" id="WCTL01000001">
    <property type="protein sequence ID" value="KAB4241343.1"/>
    <property type="molecule type" value="Genomic_DNA"/>
</dbReference>
<organism evidence="2 6">
    <name type="scientific">Bacteroides uniformis</name>
    <dbReference type="NCBI Taxonomy" id="820"/>
    <lineage>
        <taxon>Bacteria</taxon>
        <taxon>Pseudomonadati</taxon>
        <taxon>Bacteroidota</taxon>
        <taxon>Bacteroidia</taxon>
        <taxon>Bacteroidales</taxon>
        <taxon>Bacteroidaceae</taxon>
        <taxon>Bacteroides</taxon>
    </lineage>
</organism>
<dbReference type="PROSITE" id="PS51257">
    <property type="entry name" value="PROKAR_LIPOPROTEIN"/>
    <property type="match status" value="1"/>
</dbReference>
<dbReference type="AlphaFoldDB" id="A0A139K569"/>
<dbReference type="InterPro" id="IPR025059">
    <property type="entry name" value="DUF3997"/>
</dbReference>
<evidence type="ECO:0000313" key="1">
    <source>
        <dbReference type="EMBL" id="CUP51356.1"/>
    </source>
</evidence>
<dbReference type="EMBL" id="CYZF01000014">
    <property type="protein sequence ID" value="CUP51356.1"/>
    <property type="molecule type" value="Genomic_DNA"/>
</dbReference>
<protein>
    <submittedName>
        <fullName evidence="2">DUF3997 domain-containing protein</fullName>
    </submittedName>
</protein>
<sequence length="130" mass="15223">MKKECIILHLFCSLFVQSCTADSVKNLGSGYFYRDEGGNVKDILCQRSHGGEIPATILDYVYNNEYIIAKQKPKYPQEALYKRKYEYGTNDSLFYWIILKTNDVILGPLSWQEYLDVRLKYQIPIELSLY</sequence>
<accession>A0A139K569</accession>
<name>A0A139K569_BACUN</name>
<dbReference type="Proteomes" id="UP000462376">
    <property type="component" value="Unassembled WGS sequence"/>
</dbReference>
<proteinExistence type="predicted"/>
<dbReference type="PATRIC" id="fig|820.27.peg.2390"/>
<reference evidence="2 6" key="3">
    <citation type="journal article" date="2019" name="Nat. Med.">
        <title>A library of human gut bacterial isolates paired with longitudinal multiomics data enables mechanistic microbiome research.</title>
        <authorList>
            <person name="Poyet M."/>
            <person name="Groussin M."/>
            <person name="Gibbons S.M."/>
            <person name="Avila-Pacheco J."/>
            <person name="Jiang X."/>
            <person name="Kearney S.M."/>
            <person name="Perrotta A.R."/>
            <person name="Berdy B."/>
            <person name="Zhao S."/>
            <person name="Lieberman T.D."/>
            <person name="Swanson P.K."/>
            <person name="Smith M."/>
            <person name="Roesemann S."/>
            <person name="Alexander J.E."/>
            <person name="Rich S.A."/>
            <person name="Livny J."/>
            <person name="Vlamakis H."/>
            <person name="Clish C."/>
            <person name="Bullock K."/>
            <person name="Deik A."/>
            <person name="Scott J."/>
            <person name="Pierce K.A."/>
            <person name="Xavier R.J."/>
            <person name="Alm E.J."/>
        </authorList>
    </citation>
    <scope>NUCLEOTIDE SEQUENCE [LARGE SCALE GENOMIC DNA]</scope>
    <source>
        <strain evidence="2 6">BIOML-A5</strain>
    </source>
</reference>
<dbReference type="Proteomes" id="UP000260874">
    <property type="component" value="Unassembled WGS sequence"/>
</dbReference>
<evidence type="ECO:0000313" key="2">
    <source>
        <dbReference type="EMBL" id="KAB4241343.1"/>
    </source>
</evidence>
<dbReference type="RefSeq" id="WP_022400590.1">
    <property type="nucleotide sequence ID" value="NZ_CAXSSZ010000014.1"/>
</dbReference>
<dbReference type="Proteomes" id="UP000095419">
    <property type="component" value="Unassembled WGS sequence"/>
</dbReference>
<dbReference type="EMBL" id="QSRB01000033">
    <property type="protein sequence ID" value="RGK80074.1"/>
    <property type="molecule type" value="Genomic_DNA"/>
</dbReference>
<dbReference type="Pfam" id="PF13162">
    <property type="entry name" value="DUF3997"/>
    <property type="match status" value="1"/>
</dbReference>
<reference evidence="3 5" key="2">
    <citation type="submission" date="2018-08" db="EMBL/GenBank/DDBJ databases">
        <title>A genome reference for cultivated species of the human gut microbiota.</title>
        <authorList>
            <person name="Zou Y."/>
            <person name="Xue W."/>
            <person name="Luo G."/>
        </authorList>
    </citation>
    <scope>NUCLEOTIDE SEQUENCE [LARGE SCALE GENOMIC DNA]</scope>
    <source>
        <strain evidence="3 5">TF09-22</strain>
    </source>
</reference>
<evidence type="ECO:0000313" key="6">
    <source>
        <dbReference type="Proteomes" id="UP000462376"/>
    </source>
</evidence>
<evidence type="ECO:0000313" key="4">
    <source>
        <dbReference type="Proteomes" id="UP000095419"/>
    </source>
</evidence>
<evidence type="ECO:0000313" key="3">
    <source>
        <dbReference type="EMBL" id="RGK80074.1"/>
    </source>
</evidence>